<evidence type="ECO:0000256" key="1">
    <source>
        <dbReference type="SAM" id="Phobius"/>
    </source>
</evidence>
<dbReference type="RefSeq" id="WP_159807827.1">
    <property type="nucleotide sequence ID" value="NZ_BLJE01000002.1"/>
</dbReference>
<evidence type="ECO:0000313" key="3">
    <source>
        <dbReference type="Proteomes" id="UP000436822"/>
    </source>
</evidence>
<comment type="caution">
    <text evidence="2">The sequence shown here is derived from an EMBL/GenBank/DDBJ whole genome shotgun (WGS) entry which is preliminary data.</text>
</comment>
<evidence type="ECO:0000313" key="2">
    <source>
        <dbReference type="EMBL" id="GFE65686.1"/>
    </source>
</evidence>
<keyword evidence="1" id="KW-0812">Transmembrane</keyword>
<dbReference type="AlphaFoldDB" id="A0A6N6JHG6"/>
<feature type="transmembrane region" description="Helical" evidence="1">
    <location>
        <begin position="18"/>
        <end position="37"/>
    </location>
</feature>
<dbReference type="Proteomes" id="UP000436822">
    <property type="component" value="Unassembled WGS sequence"/>
</dbReference>
<keyword evidence="3" id="KW-1185">Reference proteome</keyword>
<keyword evidence="1" id="KW-1133">Transmembrane helix</keyword>
<sequence>MSVFAAIWGWFAALDPRIWQAIIAGIFLAFGWIVNGMQNRRVAARFRKEKLRDAHRAIFAEIAPNLANLWDETALDDHAATLIAQMEEDPNFLPFIPKERNDRLFSAIQQEIWILPRVTIDPVVMYYVILDAVDSLTDDMRGDSFAALPQDRRIAIYRDYIEMRKQLLISGRIANHLISIYARDGKKAAEEEAARLAPYSGQPLPSSLTVDRSAT</sequence>
<keyword evidence="1" id="KW-0472">Membrane</keyword>
<organism evidence="2 3">
    <name type="scientific">Litoreibacter roseus</name>
    <dbReference type="NCBI Taxonomy" id="2601869"/>
    <lineage>
        <taxon>Bacteria</taxon>
        <taxon>Pseudomonadati</taxon>
        <taxon>Pseudomonadota</taxon>
        <taxon>Alphaproteobacteria</taxon>
        <taxon>Rhodobacterales</taxon>
        <taxon>Roseobacteraceae</taxon>
        <taxon>Litoreibacter</taxon>
    </lineage>
</organism>
<dbReference type="OrthoDB" id="7836441at2"/>
<evidence type="ECO:0008006" key="4">
    <source>
        <dbReference type="Google" id="ProtNLM"/>
    </source>
</evidence>
<accession>A0A6N6JHG6</accession>
<gene>
    <name evidence="2" type="ORF">KIN_27600</name>
</gene>
<dbReference type="EMBL" id="BLJE01000002">
    <property type="protein sequence ID" value="GFE65686.1"/>
    <property type="molecule type" value="Genomic_DNA"/>
</dbReference>
<protein>
    <recommendedName>
        <fullName evidence="4">DUF4760 domain-containing protein</fullName>
    </recommendedName>
</protein>
<reference evidence="2 3" key="1">
    <citation type="submission" date="2019-12" db="EMBL/GenBank/DDBJ databases">
        <title>Litoreibacter badius sp. nov., a novel bacteriochlorophyll a-containing bacterium in the genus Litoreibacter.</title>
        <authorList>
            <person name="Kanamuro M."/>
            <person name="Takabe Y."/>
            <person name="Mori K."/>
            <person name="Takaichi S."/>
            <person name="Hanada S."/>
        </authorList>
    </citation>
    <scope>NUCLEOTIDE SEQUENCE [LARGE SCALE GENOMIC DNA]</scope>
    <source>
        <strain evidence="2 3">K6</strain>
    </source>
</reference>
<proteinExistence type="predicted"/>
<name>A0A6N6JHG6_9RHOB</name>